<dbReference type="EMBL" id="JACYFT010000002">
    <property type="protein sequence ID" value="MBD8050512.1"/>
    <property type="molecule type" value="Genomic_DNA"/>
</dbReference>
<keyword evidence="3" id="KW-0804">Transcription</keyword>
<protein>
    <submittedName>
        <fullName evidence="6">MarR family transcriptional regulator</fullName>
    </submittedName>
</protein>
<name>A0A927IM09_9BURK</name>
<feature type="region of interest" description="Disordered" evidence="4">
    <location>
        <begin position="1"/>
        <end position="22"/>
    </location>
</feature>
<dbReference type="GO" id="GO:0003700">
    <property type="term" value="F:DNA-binding transcription factor activity"/>
    <property type="evidence" value="ECO:0007669"/>
    <property type="project" value="InterPro"/>
</dbReference>
<keyword evidence="2" id="KW-0238">DNA-binding</keyword>
<dbReference type="AlphaFoldDB" id="A0A927IM09"/>
<dbReference type="PANTHER" id="PTHR33164:SF89">
    <property type="entry name" value="MARR FAMILY REGULATORY PROTEIN"/>
    <property type="match status" value="1"/>
</dbReference>
<feature type="compositionally biased region" description="Polar residues" evidence="4">
    <location>
        <begin position="1"/>
        <end position="10"/>
    </location>
</feature>
<dbReference type="PRINTS" id="PR00598">
    <property type="entry name" value="HTHMARR"/>
</dbReference>
<dbReference type="InterPro" id="IPR036388">
    <property type="entry name" value="WH-like_DNA-bd_sf"/>
</dbReference>
<dbReference type="GO" id="GO:0006950">
    <property type="term" value="P:response to stress"/>
    <property type="evidence" value="ECO:0007669"/>
    <property type="project" value="TreeGrafter"/>
</dbReference>
<evidence type="ECO:0000256" key="1">
    <source>
        <dbReference type="ARBA" id="ARBA00023015"/>
    </source>
</evidence>
<dbReference type="Pfam" id="PF12802">
    <property type="entry name" value="MarR_2"/>
    <property type="match status" value="1"/>
</dbReference>
<dbReference type="PROSITE" id="PS50995">
    <property type="entry name" value="HTH_MARR_2"/>
    <property type="match status" value="1"/>
</dbReference>
<dbReference type="InterPro" id="IPR000835">
    <property type="entry name" value="HTH_MarR-typ"/>
</dbReference>
<feature type="domain" description="HTH marR-type" evidence="5">
    <location>
        <begin position="34"/>
        <end position="170"/>
    </location>
</feature>
<accession>A0A927IM09</accession>
<evidence type="ECO:0000256" key="4">
    <source>
        <dbReference type="SAM" id="MobiDB-lite"/>
    </source>
</evidence>
<dbReference type="InterPro" id="IPR039422">
    <property type="entry name" value="MarR/SlyA-like"/>
</dbReference>
<dbReference type="SMART" id="SM00347">
    <property type="entry name" value="HTH_MARR"/>
    <property type="match status" value="1"/>
</dbReference>
<dbReference type="RefSeq" id="WP_191819017.1">
    <property type="nucleotide sequence ID" value="NZ_JACYFT010000002.1"/>
</dbReference>
<evidence type="ECO:0000313" key="7">
    <source>
        <dbReference type="Proteomes" id="UP000647424"/>
    </source>
</evidence>
<dbReference type="Gene3D" id="1.10.10.10">
    <property type="entry name" value="Winged helix-like DNA-binding domain superfamily/Winged helix DNA-binding domain"/>
    <property type="match status" value="1"/>
</dbReference>
<dbReference type="InterPro" id="IPR023187">
    <property type="entry name" value="Tscrpt_reg_MarR-type_CS"/>
</dbReference>
<dbReference type="PROSITE" id="PS01117">
    <property type="entry name" value="HTH_MARR_1"/>
    <property type="match status" value="1"/>
</dbReference>
<evidence type="ECO:0000256" key="3">
    <source>
        <dbReference type="ARBA" id="ARBA00023163"/>
    </source>
</evidence>
<proteinExistence type="predicted"/>
<evidence type="ECO:0000313" key="6">
    <source>
        <dbReference type="EMBL" id="MBD8050512.1"/>
    </source>
</evidence>
<dbReference type="InterPro" id="IPR036390">
    <property type="entry name" value="WH_DNA-bd_sf"/>
</dbReference>
<keyword evidence="7" id="KW-1185">Reference proteome</keyword>
<evidence type="ECO:0000259" key="5">
    <source>
        <dbReference type="PROSITE" id="PS50995"/>
    </source>
</evidence>
<gene>
    <name evidence="6" type="ORF">IC609_08140</name>
</gene>
<organism evidence="6 7">
    <name type="scientific">Limnohabitans radicicola</name>
    <dbReference type="NCBI Taxonomy" id="2771427"/>
    <lineage>
        <taxon>Bacteria</taxon>
        <taxon>Pseudomonadati</taxon>
        <taxon>Pseudomonadota</taxon>
        <taxon>Betaproteobacteria</taxon>
        <taxon>Burkholderiales</taxon>
        <taxon>Comamonadaceae</taxon>
        <taxon>Limnohabitans</taxon>
    </lineage>
</organism>
<comment type="caution">
    <text evidence="6">The sequence shown here is derived from an EMBL/GenBank/DDBJ whole genome shotgun (WGS) entry which is preliminary data.</text>
</comment>
<keyword evidence="1" id="KW-0805">Transcription regulation</keyword>
<dbReference type="SUPFAM" id="SSF46785">
    <property type="entry name" value="Winged helix' DNA-binding domain"/>
    <property type="match status" value="1"/>
</dbReference>
<evidence type="ECO:0000256" key="2">
    <source>
        <dbReference type="ARBA" id="ARBA00023125"/>
    </source>
</evidence>
<reference evidence="6" key="1">
    <citation type="submission" date="2020-09" db="EMBL/GenBank/DDBJ databases">
        <title>Genome seq and assembly of Limnohabitants sp.</title>
        <authorList>
            <person name="Chhetri G."/>
        </authorList>
    </citation>
    <scope>NUCLEOTIDE SEQUENCE</scope>
    <source>
        <strain evidence="6">JUR4</strain>
    </source>
</reference>
<dbReference type="Proteomes" id="UP000647424">
    <property type="component" value="Unassembled WGS sequence"/>
</dbReference>
<dbReference type="GO" id="GO:0003677">
    <property type="term" value="F:DNA binding"/>
    <property type="evidence" value="ECO:0007669"/>
    <property type="project" value="UniProtKB-KW"/>
</dbReference>
<sequence>MANANPSRTQRPSRRASSSAPSLPVVSAVEQVDTSYLQTLLGYNARRAALTIIEGFLERMAEFGLRPVDFSVMSVIQHNPGVTSRQLCAALNLLPPNLVGLIQSLETRGLIHRLPHPTDGRAVGLHPTPEGAALMQKAEQAATDLEEARSARLTAAQRKTLLELLQKIYL</sequence>
<dbReference type="PANTHER" id="PTHR33164">
    <property type="entry name" value="TRANSCRIPTIONAL REGULATOR, MARR FAMILY"/>
    <property type="match status" value="1"/>
</dbReference>